<accession>H9CY13</accession>
<organism evidence="2">
    <name type="scientific">uncultured bacterium 12</name>
    <dbReference type="NCBI Taxonomy" id="1136412"/>
    <lineage>
        <taxon>Bacteria</taxon>
        <taxon>environmental samples</taxon>
    </lineage>
</organism>
<dbReference type="AlphaFoldDB" id="H9CY13"/>
<dbReference type="SUPFAM" id="SSF53187">
    <property type="entry name" value="Zn-dependent exopeptidases"/>
    <property type="match status" value="1"/>
</dbReference>
<dbReference type="SUPFAM" id="SSF52025">
    <property type="entry name" value="PA domain"/>
    <property type="match status" value="1"/>
</dbReference>
<name>H9CY13_9BACT</name>
<protein>
    <submittedName>
        <fullName evidence="2">Putative peptidase M28</fullName>
    </submittedName>
</protein>
<dbReference type="InterPro" id="IPR046450">
    <property type="entry name" value="PA_dom_sf"/>
</dbReference>
<dbReference type="EMBL" id="JQ430658">
    <property type="protein sequence ID" value="AFD03111.1"/>
    <property type="molecule type" value="Genomic_DNA"/>
</dbReference>
<reference evidence="2" key="1">
    <citation type="journal article" date="2012" name="Appl. Environ. Microbiol.">
        <title>Metagenomic Analysis of Streptomyces lividans Reveals Host-Dependent Functional Expression.</title>
        <authorList>
            <person name="McMahon M.D."/>
            <person name="Guan C."/>
            <person name="Handelsman J."/>
            <person name="Thomas M.G."/>
        </authorList>
    </citation>
    <scope>NUCLEOTIDE SEQUENCE</scope>
</reference>
<dbReference type="PANTHER" id="PTHR10404:SF46">
    <property type="entry name" value="VACUOLAR PROTEIN SORTING-ASSOCIATED PROTEIN 70"/>
    <property type="match status" value="1"/>
</dbReference>
<sequence length="560" mass="60078">MQATGDAVSDLCAKVDAARMMADLHELAEWVKLSGTPEELESLNFIRSRYEAAGFRTSIFRHDAYISLPGPARIEHDGRTLKAITHSMAVPSPREGLKRRLVYAGAGEAKDFSQIDASGRIALVEGIATPDVAVRAVKAGARGVVHISPHEHMHEMCISPVWGSPSATTRGELPDLVVLTVTEADGDALKAAAAEGPAEVTLHAEVDTGWHQTPILVAELAPPGAAADYPFVLFSGHHDTWHHGVMDNGSANVATIEVCRLVAAQQAKWRRGLRVCVWSGHSHGRYSGSTWYADHHFAELEARCVAHVNVDSVGAINAESLSDGGSAGGLFDLAAAAILAESGQKLSGKRKARSADDSFPGVGIASVFGSFSYQPPGAKKMRNALGWWWHTPHDLIDKIDPANLARDTRILTRIVWPLLADELLPLDYTAQIAALAAEIERLRPGLAGRFPFDALVADAADLAAAYAAFRASAQDAAGKSRALMRLSRIIVPLDYTRGDRFVHDAALPLPPWSVLEPLRRLAAAPRDSNDARFAAVDAIRARNRIGSMLAQARRALTSPA</sequence>
<dbReference type="Gene3D" id="3.50.30.30">
    <property type="match status" value="1"/>
</dbReference>
<dbReference type="GO" id="GO:0004180">
    <property type="term" value="F:carboxypeptidase activity"/>
    <property type="evidence" value="ECO:0007669"/>
    <property type="project" value="TreeGrafter"/>
</dbReference>
<dbReference type="Gene3D" id="3.40.630.10">
    <property type="entry name" value="Zn peptidases"/>
    <property type="match status" value="1"/>
</dbReference>
<feature type="domain" description="Peptidase M28" evidence="1">
    <location>
        <begin position="229"/>
        <end position="411"/>
    </location>
</feature>
<dbReference type="InterPro" id="IPR039373">
    <property type="entry name" value="Peptidase_M28B"/>
</dbReference>
<evidence type="ECO:0000313" key="2">
    <source>
        <dbReference type="EMBL" id="AFD03111.1"/>
    </source>
</evidence>
<dbReference type="PANTHER" id="PTHR10404">
    <property type="entry name" value="N-ACETYLATED-ALPHA-LINKED ACIDIC DIPEPTIDASE"/>
    <property type="match status" value="1"/>
</dbReference>
<dbReference type="InterPro" id="IPR007484">
    <property type="entry name" value="Peptidase_M28"/>
</dbReference>
<dbReference type="Pfam" id="PF04389">
    <property type="entry name" value="Peptidase_M28"/>
    <property type="match status" value="1"/>
</dbReference>
<proteinExistence type="predicted"/>
<evidence type="ECO:0000259" key="1">
    <source>
        <dbReference type="Pfam" id="PF04389"/>
    </source>
</evidence>